<feature type="region of interest" description="Disordered" evidence="1">
    <location>
        <begin position="197"/>
        <end position="217"/>
    </location>
</feature>
<dbReference type="Proteomes" id="UP000317010">
    <property type="component" value="Unassembled WGS sequence"/>
</dbReference>
<keyword evidence="2" id="KW-0732">Signal</keyword>
<sequence length="217" mass="24583">MKTLFTKAFILIAIISFAFTAKAQQDYIITTNGDSINCKISFPLIGSPKYKVEGTNESKKIKVDKVKEYSIARRNQTFRAVVIKKATTFFPTKPLYMTVIEKGKINLYEMIYTNTSANGVSTSTKVWYVSKATDTVSELKTTSIFSMDSKKDRKDNFLDLIKDNKEVSDKYLSENKFSFKAILNLVRLYNTGDTTYKDPAGNTSVKKDDKTNNSNKN</sequence>
<name>A0A562UHP6_9SPHI</name>
<evidence type="ECO:0000256" key="2">
    <source>
        <dbReference type="SAM" id="SignalP"/>
    </source>
</evidence>
<dbReference type="RefSeq" id="WP_144909222.1">
    <property type="nucleotide sequence ID" value="NZ_VLLI01000001.1"/>
</dbReference>
<dbReference type="AlphaFoldDB" id="A0A562UHP6"/>
<organism evidence="3 4">
    <name type="scientific">Mucilaginibacter frigoritolerans</name>
    <dbReference type="NCBI Taxonomy" id="652788"/>
    <lineage>
        <taxon>Bacteria</taxon>
        <taxon>Pseudomonadati</taxon>
        <taxon>Bacteroidota</taxon>
        <taxon>Sphingobacteriia</taxon>
        <taxon>Sphingobacteriales</taxon>
        <taxon>Sphingobacteriaceae</taxon>
        <taxon>Mucilaginibacter</taxon>
    </lineage>
</organism>
<evidence type="ECO:0000313" key="4">
    <source>
        <dbReference type="Proteomes" id="UP000317010"/>
    </source>
</evidence>
<evidence type="ECO:0000256" key="1">
    <source>
        <dbReference type="SAM" id="MobiDB-lite"/>
    </source>
</evidence>
<accession>A0A562UHP6</accession>
<comment type="caution">
    <text evidence="3">The sequence shown here is derived from an EMBL/GenBank/DDBJ whole genome shotgun (WGS) entry which is preliminary data.</text>
</comment>
<dbReference type="EMBL" id="VLLI01000001">
    <property type="protein sequence ID" value="TWJ04755.1"/>
    <property type="molecule type" value="Genomic_DNA"/>
</dbReference>
<evidence type="ECO:0000313" key="3">
    <source>
        <dbReference type="EMBL" id="TWJ04755.1"/>
    </source>
</evidence>
<evidence type="ECO:0008006" key="5">
    <source>
        <dbReference type="Google" id="ProtNLM"/>
    </source>
</evidence>
<protein>
    <recommendedName>
        <fullName evidence="5">DUF4468 domain-containing protein</fullName>
    </recommendedName>
</protein>
<proteinExistence type="predicted"/>
<feature type="signal peptide" evidence="2">
    <location>
        <begin position="1"/>
        <end position="23"/>
    </location>
</feature>
<reference evidence="3 4" key="1">
    <citation type="submission" date="2019-07" db="EMBL/GenBank/DDBJ databases">
        <title>Genomic Encyclopedia of Archaeal and Bacterial Type Strains, Phase II (KMG-II): from individual species to whole genera.</title>
        <authorList>
            <person name="Goeker M."/>
        </authorList>
    </citation>
    <scope>NUCLEOTIDE SEQUENCE [LARGE SCALE GENOMIC DNA]</scope>
    <source>
        <strain evidence="3 4">ATCC BAA-1854</strain>
    </source>
</reference>
<feature type="chain" id="PRO_5022195251" description="DUF4468 domain-containing protein" evidence="2">
    <location>
        <begin position="24"/>
        <end position="217"/>
    </location>
</feature>
<dbReference type="OrthoDB" id="793640at2"/>
<gene>
    <name evidence="3" type="ORF">JN11_00476</name>
</gene>
<keyword evidence="4" id="KW-1185">Reference proteome</keyword>